<dbReference type="SUPFAM" id="SSF50156">
    <property type="entry name" value="PDZ domain-like"/>
    <property type="match status" value="1"/>
</dbReference>
<dbReference type="SMART" id="SM00228">
    <property type="entry name" value="PDZ"/>
    <property type="match status" value="1"/>
</dbReference>
<evidence type="ECO:0000313" key="3">
    <source>
        <dbReference type="EMBL" id="RCX18387.1"/>
    </source>
</evidence>
<comment type="caution">
    <text evidence="3">The sequence shown here is derived from an EMBL/GenBank/DDBJ whole genome shotgun (WGS) entry which is preliminary data.</text>
</comment>
<dbReference type="OrthoDB" id="10008586at2"/>
<evidence type="ECO:0000259" key="2">
    <source>
        <dbReference type="PROSITE" id="PS50106"/>
    </source>
</evidence>
<dbReference type="Proteomes" id="UP000253034">
    <property type="component" value="Unassembled WGS sequence"/>
</dbReference>
<evidence type="ECO:0000256" key="1">
    <source>
        <dbReference type="SAM" id="MobiDB-lite"/>
    </source>
</evidence>
<evidence type="ECO:0000313" key="4">
    <source>
        <dbReference type="Proteomes" id="UP000253034"/>
    </source>
</evidence>
<dbReference type="PROSITE" id="PS50106">
    <property type="entry name" value="PDZ"/>
    <property type="match status" value="1"/>
</dbReference>
<feature type="region of interest" description="Disordered" evidence="1">
    <location>
        <begin position="80"/>
        <end position="104"/>
    </location>
</feature>
<dbReference type="AlphaFoldDB" id="A0A369BD54"/>
<dbReference type="EMBL" id="QPJT01000005">
    <property type="protein sequence ID" value="RCX18387.1"/>
    <property type="molecule type" value="Genomic_DNA"/>
</dbReference>
<gene>
    <name evidence="3" type="ORF">DFR58_105151</name>
</gene>
<dbReference type="RefSeq" id="WP_114296931.1">
    <property type="nucleotide sequence ID" value="NZ_QPJT01000005.1"/>
</dbReference>
<dbReference type="Gene3D" id="2.30.42.10">
    <property type="match status" value="1"/>
</dbReference>
<dbReference type="Pfam" id="PF17820">
    <property type="entry name" value="PDZ_6"/>
    <property type="match status" value="1"/>
</dbReference>
<protein>
    <submittedName>
        <fullName evidence="3">PDZ domain-containing protein</fullName>
    </submittedName>
</protein>
<dbReference type="InterPro" id="IPR036034">
    <property type="entry name" value="PDZ_sf"/>
</dbReference>
<dbReference type="InterPro" id="IPR001478">
    <property type="entry name" value="PDZ"/>
</dbReference>
<name>A0A369BD54_9FIRM</name>
<proteinExistence type="predicted"/>
<reference evidence="3 4" key="1">
    <citation type="submission" date="2018-07" db="EMBL/GenBank/DDBJ databases">
        <title>Genomic Encyclopedia of Type Strains, Phase IV (KMG-IV): sequencing the most valuable type-strain genomes for metagenomic binning, comparative biology and taxonomic classification.</title>
        <authorList>
            <person name="Goeker M."/>
        </authorList>
    </citation>
    <scope>NUCLEOTIDE SEQUENCE [LARGE SCALE GENOMIC DNA]</scope>
    <source>
        <strain evidence="3 4">DSM 27016</strain>
    </source>
</reference>
<sequence>MGDNWEEACAGLKLIREKDSGVSRQIYEVLRREHFLGRSFYKPLLREIGRSTINSLDLSFLKELGIGGIERILDMDYPYSQNPGENGGKGNTRESGATGGDGGAKYSVQAESLAGSVIIQGNNTVGNITIGDVAEKQREARVKINSEIKNNFTELSKHVLGIECLKPQPFWDKRRVNETEQGYQSRAEGAFLKYKELVTSEVSKIRYSQTMYLSFKTYITDGGMLESLDKIYRSFEEVIYYIHDYDDYLNHLLSLGTEDGRRHRECLSKHKEAAAMLKIELLEAAAHYFEAFDGEADIAEVLLSLCMANICVNVAPGQQAFSECRKKIAEYWEEKTHILRERIVEDEGIRNVDPHIHDPYIAMLRRTVGLSETLSEAEIRKLRNLKIDMDERDPLKLFQLAAFSYIELDGEATVVYFQRILELGDISPTHRRFAENSLHRLKNPDFYQGALGVMVLGVNNGGGLERAGVQFGDVIISINGQVFMEPFDLSSALAGEKAGTPILLKLVRNKGYETAVLNSGHPAGGALSQLVIYSLFQL</sequence>
<accession>A0A369BD54</accession>
<feature type="domain" description="PDZ" evidence="2">
    <location>
        <begin position="452"/>
        <end position="510"/>
    </location>
</feature>
<keyword evidence="4" id="KW-1185">Reference proteome</keyword>
<dbReference type="InterPro" id="IPR041489">
    <property type="entry name" value="PDZ_6"/>
</dbReference>
<organism evidence="3 4">
    <name type="scientific">Anaerobacterium chartisolvens</name>
    <dbReference type="NCBI Taxonomy" id="1297424"/>
    <lineage>
        <taxon>Bacteria</taxon>
        <taxon>Bacillati</taxon>
        <taxon>Bacillota</taxon>
        <taxon>Clostridia</taxon>
        <taxon>Eubacteriales</taxon>
        <taxon>Oscillospiraceae</taxon>
        <taxon>Anaerobacterium</taxon>
    </lineage>
</organism>